<dbReference type="RefSeq" id="WP_379043625.1">
    <property type="nucleotide sequence ID" value="NZ_JBHULZ010000009.1"/>
</dbReference>
<dbReference type="EMBL" id="JBHULZ010000009">
    <property type="protein sequence ID" value="MFD2696840.1"/>
    <property type="molecule type" value="Genomic_DNA"/>
</dbReference>
<name>A0ABW5SBT9_9FLAO</name>
<evidence type="ECO:0000313" key="1">
    <source>
        <dbReference type="EMBL" id="MFD2696840.1"/>
    </source>
</evidence>
<organism evidence="1 2">
    <name type="scientific">Mesonia sediminis</name>
    <dbReference type="NCBI Taxonomy" id="1703946"/>
    <lineage>
        <taxon>Bacteria</taxon>
        <taxon>Pseudomonadati</taxon>
        <taxon>Bacteroidota</taxon>
        <taxon>Flavobacteriia</taxon>
        <taxon>Flavobacteriales</taxon>
        <taxon>Flavobacteriaceae</taxon>
        <taxon>Mesonia</taxon>
    </lineage>
</organism>
<dbReference type="Proteomes" id="UP001597357">
    <property type="component" value="Unassembled WGS sequence"/>
</dbReference>
<keyword evidence="2" id="KW-1185">Reference proteome</keyword>
<sequence length="129" mass="14492">MRHAKKHIALGLALLILGAQALVPLHFLSVSHRSPYTVEVLRSQATEAGLATQHYVHLCTLFDQWRGFLALSLVHSISTFIPPPQGRLLRFVRISPLQKASMPYYLRGPPFGKHTSNQLLANQGEFNRK</sequence>
<reference evidence="2" key="1">
    <citation type="journal article" date="2019" name="Int. J. Syst. Evol. Microbiol.">
        <title>The Global Catalogue of Microorganisms (GCM) 10K type strain sequencing project: providing services to taxonomists for standard genome sequencing and annotation.</title>
        <authorList>
            <consortium name="The Broad Institute Genomics Platform"/>
            <consortium name="The Broad Institute Genome Sequencing Center for Infectious Disease"/>
            <person name="Wu L."/>
            <person name="Ma J."/>
        </authorList>
    </citation>
    <scope>NUCLEOTIDE SEQUENCE [LARGE SCALE GENOMIC DNA]</scope>
    <source>
        <strain evidence="2">KCTC 42255</strain>
    </source>
</reference>
<accession>A0ABW5SBT9</accession>
<gene>
    <name evidence="1" type="ORF">ACFSQ0_02450</name>
</gene>
<proteinExistence type="predicted"/>
<comment type="caution">
    <text evidence="1">The sequence shown here is derived from an EMBL/GenBank/DDBJ whole genome shotgun (WGS) entry which is preliminary data.</text>
</comment>
<evidence type="ECO:0008006" key="3">
    <source>
        <dbReference type="Google" id="ProtNLM"/>
    </source>
</evidence>
<protein>
    <recommendedName>
        <fullName evidence="3">Secreted protein</fullName>
    </recommendedName>
</protein>
<evidence type="ECO:0000313" key="2">
    <source>
        <dbReference type="Proteomes" id="UP001597357"/>
    </source>
</evidence>